<dbReference type="InterPro" id="IPR012292">
    <property type="entry name" value="Globin/Proto"/>
</dbReference>
<comment type="caution">
    <text evidence="12">The sequence shown here is derived from an EMBL/GenBank/DDBJ whole genome shotgun (WGS) entry which is preliminary data.</text>
</comment>
<keyword evidence="4" id="KW-0349">Heme</keyword>
<dbReference type="InterPro" id="IPR039261">
    <property type="entry name" value="FNR_nucleotide-bd"/>
</dbReference>
<dbReference type="PROSITE" id="PS01033">
    <property type="entry name" value="GLOBIN"/>
    <property type="match status" value="1"/>
</dbReference>
<dbReference type="PANTHER" id="PTHR43396">
    <property type="entry name" value="FLAVOHEMOPROTEIN"/>
    <property type="match status" value="1"/>
</dbReference>
<dbReference type="Pfam" id="PF00042">
    <property type="entry name" value="Globin"/>
    <property type="match status" value="1"/>
</dbReference>
<sequence>MAFGRALSGFSDDVYKGMRCTLPKRREEKNSTSSHTKRLKSTSQIYPAMSLTQAQIAIVKATVPILKEHGKTITSTFYANMIRAHPELKNYFSLRAQYTGEQPAALARSVLAYAQHIDDLPRLQHAVERIAQKHVSLLIQPEQYDIVGKYLVGAFGEVLGPALTPDIKDAWVAAYGQLAGIFINREKDLYKAAGDWQTWRQFRIARKEAENERVTSYYLEPVDGKPLPKFLPGQYVSVQVPIPGLDGLVQSRQFSLSEAPRDGANHYRVSVKLEDTVENAPAADIAEGKVPGLISNLLYRRYNVGDVVEVSPPAGEFFVDPADTDAAARPLVLLSAGVGATPLVSIQDAVLNSATGSRPITWIHGAQHSGSSCFAPHVRETAAQHSNVRAKIFLSQLRDGDVAGKDYDFTGRIDLETLEKEDLLHLGDASAEYYVCGPEDWMVEVRAWLEGRGVPWDRQHLELFKTGDV</sequence>
<dbReference type="Gene3D" id="1.10.490.10">
    <property type="entry name" value="Globins"/>
    <property type="match status" value="1"/>
</dbReference>
<accession>A0ABR1I702</accession>
<organism evidence="12 13">
    <name type="scientific">Neonectria magnoliae</name>
    <dbReference type="NCBI Taxonomy" id="2732573"/>
    <lineage>
        <taxon>Eukaryota</taxon>
        <taxon>Fungi</taxon>
        <taxon>Dikarya</taxon>
        <taxon>Ascomycota</taxon>
        <taxon>Pezizomycotina</taxon>
        <taxon>Sordariomycetes</taxon>
        <taxon>Hypocreomycetidae</taxon>
        <taxon>Hypocreales</taxon>
        <taxon>Nectriaceae</taxon>
        <taxon>Neonectria</taxon>
    </lineage>
</organism>
<dbReference type="InterPro" id="IPR017938">
    <property type="entry name" value="Riboflavin_synthase-like_b-brl"/>
</dbReference>
<dbReference type="Gene3D" id="3.40.50.80">
    <property type="entry name" value="Nucleotide-binding domain of ferredoxin-NADP reductase (FNR) module"/>
    <property type="match status" value="1"/>
</dbReference>
<keyword evidence="7" id="KW-0520">NAD</keyword>
<evidence type="ECO:0000259" key="10">
    <source>
        <dbReference type="PROSITE" id="PS01033"/>
    </source>
</evidence>
<dbReference type="InterPro" id="IPR017927">
    <property type="entry name" value="FAD-bd_FR_type"/>
</dbReference>
<keyword evidence="13" id="KW-1185">Reference proteome</keyword>
<proteinExistence type="inferred from homology"/>
<evidence type="ECO:0000256" key="4">
    <source>
        <dbReference type="ARBA" id="ARBA00022617"/>
    </source>
</evidence>
<name>A0ABR1I702_9HYPO</name>
<dbReference type="PROSITE" id="PS51384">
    <property type="entry name" value="FAD_FR"/>
    <property type="match status" value="1"/>
</dbReference>
<dbReference type="Proteomes" id="UP001498421">
    <property type="component" value="Unassembled WGS sequence"/>
</dbReference>
<evidence type="ECO:0000256" key="5">
    <source>
        <dbReference type="ARBA" id="ARBA00022723"/>
    </source>
</evidence>
<evidence type="ECO:0000256" key="9">
    <source>
        <dbReference type="ARBA" id="ARBA00049433"/>
    </source>
</evidence>
<comment type="catalytic activity">
    <reaction evidence="8">
        <text>2 nitric oxide + NADH + 2 O2 = 2 nitrate + NAD(+) + H(+)</text>
        <dbReference type="Rhea" id="RHEA:19469"/>
        <dbReference type="ChEBI" id="CHEBI:15378"/>
        <dbReference type="ChEBI" id="CHEBI:15379"/>
        <dbReference type="ChEBI" id="CHEBI:16480"/>
        <dbReference type="ChEBI" id="CHEBI:17632"/>
        <dbReference type="ChEBI" id="CHEBI:57540"/>
        <dbReference type="ChEBI" id="CHEBI:57945"/>
        <dbReference type="EC" id="1.14.12.17"/>
    </reaction>
</comment>
<evidence type="ECO:0000313" key="13">
    <source>
        <dbReference type="Proteomes" id="UP001498421"/>
    </source>
</evidence>
<feature type="domain" description="FAD-binding FR-type" evidence="11">
    <location>
        <begin position="197"/>
        <end position="320"/>
    </location>
</feature>
<evidence type="ECO:0000256" key="7">
    <source>
        <dbReference type="ARBA" id="ARBA00023027"/>
    </source>
</evidence>
<dbReference type="CDD" id="cd08922">
    <property type="entry name" value="FHb-globin"/>
    <property type="match status" value="1"/>
</dbReference>
<evidence type="ECO:0000259" key="11">
    <source>
        <dbReference type="PROSITE" id="PS51384"/>
    </source>
</evidence>
<dbReference type="SUPFAM" id="SSF63380">
    <property type="entry name" value="Riboflavin synthase domain-like"/>
    <property type="match status" value="1"/>
</dbReference>
<dbReference type="PANTHER" id="PTHR43396:SF3">
    <property type="entry name" value="FLAVOHEMOPROTEIN"/>
    <property type="match status" value="1"/>
</dbReference>
<evidence type="ECO:0000256" key="3">
    <source>
        <dbReference type="ARBA" id="ARBA00022575"/>
    </source>
</evidence>
<dbReference type="InterPro" id="IPR000971">
    <property type="entry name" value="Globin"/>
</dbReference>
<dbReference type="SUPFAM" id="SSF46458">
    <property type="entry name" value="Globin-like"/>
    <property type="match status" value="1"/>
</dbReference>
<feature type="domain" description="Globin" evidence="10">
    <location>
        <begin position="50"/>
        <end position="187"/>
    </location>
</feature>
<dbReference type="InterPro" id="IPR001433">
    <property type="entry name" value="OxRdtase_FAD/NAD-bd"/>
</dbReference>
<reference evidence="12 13" key="1">
    <citation type="journal article" date="2025" name="Microbiol. Resour. Announc.">
        <title>Draft genome sequences for Neonectria magnoliae and Neonectria punicea, canker pathogens of Liriodendron tulipifera and Acer saccharum in West Virginia.</title>
        <authorList>
            <person name="Petronek H.M."/>
            <person name="Kasson M.T."/>
            <person name="Metheny A.M."/>
            <person name="Stauder C.M."/>
            <person name="Lovett B."/>
            <person name="Lynch S.C."/>
            <person name="Garnas J.R."/>
            <person name="Kasson L.R."/>
            <person name="Stajich J.E."/>
        </authorList>
    </citation>
    <scope>NUCLEOTIDE SEQUENCE [LARGE SCALE GENOMIC DNA]</scope>
    <source>
        <strain evidence="12 13">NRRL 64651</strain>
    </source>
</reference>
<dbReference type="EMBL" id="JAZAVK010000033">
    <property type="protein sequence ID" value="KAK7428999.1"/>
    <property type="molecule type" value="Genomic_DNA"/>
</dbReference>
<evidence type="ECO:0000313" key="12">
    <source>
        <dbReference type="EMBL" id="KAK7428999.1"/>
    </source>
</evidence>
<dbReference type="InterPro" id="IPR009050">
    <property type="entry name" value="Globin-like_sf"/>
</dbReference>
<dbReference type="Gene3D" id="2.40.30.10">
    <property type="entry name" value="Translation factors"/>
    <property type="match status" value="1"/>
</dbReference>
<keyword evidence="6" id="KW-0408">Iron</keyword>
<dbReference type="EC" id="1.14.12.17" evidence="2"/>
<dbReference type="SUPFAM" id="SSF52343">
    <property type="entry name" value="Ferredoxin reductase-like, C-terminal NADP-linked domain"/>
    <property type="match status" value="1"/>
</dbReference>
<keyword evidence="5" id="KW-0479">Metal-binding</keyword>
<evidence type="ECO:0000256" key="8">
    <source>
        <dbReference type="ARBA" id="ARBA00048649"/>
    </source>
</evidence>
<dbReference type="CDD" id="cd06184">
    <property type="entry name" value="flavohem_like_fad_nad_binding"/>
    <property type="match status" value="1"/>
</dbReference>
<evidence type="ECO:0000256" key="6">
    <source>
        <dbReference type="ARBA" id="ARBA00023004"/>
    </source>
</evidence>
<protein>
    <recommendedName>
        <fullName evidence="2">nitric oxide dioxygenase</fullName>
        <ecNumber evidence="2">1.14.12.17</ecNumber>
    </recommendedName>
</protein>
<dbReference type="Pfam" id="PF00175">
    <property type="entry name" value="NAD_binding_1"/>
    <property type="match status" value="1"/>
</dbReference>
<evidence type="ECO:0000256" key="2">
    <source>
        <dbReference type="ARBA" id="ARBA00012229"/>
    </source>
</evidence>
<evidence type="ECO:0000256" key="1">
    <source>
        <dbReference type="ARBA" id="ARBA00006401"/>
    </source>
</evidence>
<comment type="catalytic activity">
    <reaction evidence="9">
        <text>2 nitric oxide + NADPH + 2 O2 = 2 nitrate + NADP(+) + H(+)</text>
        <dbReference type="Rhea" id="RHEA:19465"/>
        <dbReference type="ChEBI" id="CHEBI:15378"/>
        <dbReference type="ChEBI" id="CHEBI:15379"/>
        <dbReference type="ChEBI" id="CHEBI:16480"/>
        <dbReference type="ChEBI" id="CHEBI:17632"/>
        <dbReference type="ChEBI" id="CHEBI:57783"/>
        <dbReference type="ChEBI" id="CHEBI:58349"/>
        <dbReference type="EC" id="1.14.12.17"/>
    </reaction>
</comment>
<keyword evidence="3" id="KW-0216">Detoxification</keyword>
<comment type="similarity">
    <text evidence="1">In the C-terminal section; belongs to the flavoprotein pyridine nucleotide cytochrome reductase family.</text>
</comment>
<gene>
    <name evidence="12" type="ORF">QQZ08_004406</name>
</gene>